<organism evidence="9 10">
    <name type="scientific">Kipferlia bialata</name>
    <dbReference type="NCBI Taxonomy" id="797122"/>
    <lineage>
        <taxon>Eukaryota</taxon>
        <taxon>Metamonada</taxon>
        <taxon>Carpediemonas-like organisms</taxon>
        <taxon>Kipferlia</taxon>
    </lineage>
</organism>
<dbReference type="InterPro" id="IPR027410">
    <property type="entry name" value="TCP-1-like_intermed_sf"/>
</dbReference>
<dbReference type="GO" id="GO:0005737">
    <property type="term" value="C:cytoplasm"/>
    <property type="evidence" value="ECO:0007669"/>
    <property type="project" value="UniProtKB-SubCell"/>
</dbReference>
<dbReference type="InterPro" id="IPR002423">
    <property type="entry name" value="Cpn60/GroEL/TCP-1"/>
</dbReference>
<accession>A0A391P1P7</accession>
<keyword evidence="5" id="KW-0547">Nucleotide-binding</keyword>
<dbReference type="InterPro" id="IPR027409">
    <property type="entry name" value="GroEL-like_apical_dom_sf"/>
</dbReference>
<keyword evidence="6" id="KW-0067">ATP-binding</keyword>
<feature type="non-terminal residue" evidence="9">
    <location>
        <position position="274"/>
    </location>
</feature>
<dbReference type="Gene3D" id="1.10.560.10">
    <property type="entry name" value="GroEL-like equatorial domain"/>
    <property type="match status" value="1"/>
</dbReference>
<dbReference type="GO" id="GO:0005524">
    <property type="term" value="F:ATP binding"/>
    <property type="evidence" value="ECO:0007669"/>
    <property type="project" value="UniProtKB-KW"/>
</dbReference>
<name>A0A391P1P7_9EUKA</name>
<dbReference type="SUPFAM" id="SSF54849">
    <property type="entry name" value="GroEL-intermediate domain like"/>
    <property type="match status" value="1"/>
</dbReference>
<dbReference type="PANTHER" id="PTHR11353">
    <property type="entry name" value="CHAPERONIN"/>
    <property type="match status" value="1"/>
</dbReference>
<comment type="subcellular location">
    <subcellularLocation>
        <location evidence="1">Cytoplasm</location>
    </subcellularLocation>
</comment>
<evidence type="ECO:0000313" key="9">
    <source>
        <dbReference type="EMBL" id="GCA64243.1"/>
    </source>
</evidence>
<evidence type="ECO:0000256" key="4">
    <source>
        <dbReference type="ARBA" id="ARBA00022490"/>
    </source>
</evidence>
<dbReference type="Gene3D" id="3.50.7.10">
    <property type="entry name" value="GroEL"/>
    <property type="match status" value="1"/>
</dbReference>
<keyword evidence="10" id="KW-1185">Reference proteome</keyword>
<evidence type="ECO:0000256" key="8">
    <source>
        <dbReference type="ARBA" id="ARBA00030049"/>
    </source>
</evidence>
<keyword evidence="4" id="KW-0963">Cytoplasm</keyword>
<dbReference type="SUPFAM" id="SSF52029">
    <property type="entry name" value="GroEL apical domain-like"/>
    <property type="match status" value="1"/>
</dbReference>
<dbReference type="EMBL" id="BDIP01006649">
    <property type="protein sequence ID" value="GCA64243.1"/>
    <property type="molecule type" value="Genomic_DNA"/>
</dbReference>
<comment type="caution">
    <text evidence="9">The sequence shown here is derived from an EMBL/GenBank/DDBJ whole genome shotgun (WGS) entry which is preliminary data.</text>
</comment>
<dbReference type="Proteomes" id="UP000265618">
    <property type="component" value="Unassembled WGS sequence"/>
</dbReference>
<protein>
    <recommendedName>
        <fullName evidence="3">T-complex protein 1 subunit alpha</fullName>
    </recommendedName>
    <alternativeName>
        <fullName evidence="8">CCT-alpha</fullName>
    </alternativeName>
</protein>
<evidence type="ECO:0000256" key="2">
    <source>
        <dbReference type="ARBA" id="ARBA00008020"/>
    </source>
</evidence>
<dbReference type="AlphaFoldDB" id="A0A391P1P7"/>
<dbReference type="Gene3D" id="3.30.260.10">
    <property type="entry name" value="TCP-1-like chaperonin intermediate domain"/>
    <property type="match status" value="1"/>
</dbReference>
<dbReference type="SUPFAM" id="SSF48592">
    <property type="entry name" value="GroEL equatorial domain-like"/>
    <property type="match status" value="1"/>
</dbReference>
<evidence type="ECO:0000256" key="3">
    <source>
        <dbReference type="ARBA" id="ARBA00014424"/>
    </source>
</evidence>
<proteinExistence type="inferred from homology"/>
<sequence>MKAVKYTTAGGVTKYPVRAINILKAFGQSSADSKLIDGFALNCVRATEAMPESVHGAKIALIDFNLQQERLAVGTQILIKDPKKLEEVKAREFDITKERIRLILDSGANCIFTTGGIDDMAQKYLVEQGVLGIRRCDKDDLQRIARMTGGAILSTLADLEGEEKFDEEALGHAESVVEERVADSKLTFIRGTAERSCGSIVLRGPNSQMLDEVDRSVHDALCAVSKTLESGKMVAGGGAVESALSVYLERHAATLEGREQMAVKAFAKALLAIP</sequence>
<evidence type="ECO:0000256" key="1">
    <source>
        <dbReference type="ARBA" id="ARBA00004496"/>
    </source>
</evidence>
<evidence type="ECO:0000256" key="5">
    <source>
        <dbReference type="ARBA" id="ARBA00022741"/>
    </source>
</evidence>
<dbReference type="InterPro" id="IPR017998">
    <property type="entry name" value="Chaperone_TCP-1"/>
</dbReference>
<dbReference type="InterPro" id="IPR027413">
    <property type="entry name" value="GROEL-like_equatorial_sf"/>
</dbReference>
<comment type="similarity">
    <text evidence="2">Belongs to the TCP-1 chaperonin family.</text>
</comment>
<keyword evidence="7" id="KW-0143">Chaperone</keyword>
<reference evidence="9 10" key="1">
    <citation type="journal article" date="2018" name="PLoS ONE">
        <title>The draft genome of Kipferlia bialata reveals reductive genome evolution in fornicate parasites.</title>
        <authorList>
            <person name="Tanifuji G."/>
            <person name="Takabayashi S."/>
            <person name="Kume K."/>
            <person name="Takagi M."/>
            <person name="Nakayama T."/>
            <person name="Kamikawa R."/>
            <person name="Inagaki Y."/>
            <person name="Hashimoto T."/>
        </authorList>
    </citation>
    <scope>NUCLEOTIDE SEQUENCE [LARGE SCALE GENOMIC DNA]</scope>
    <source>
        <strain evidence="9">NY0173</strain>
    </source>
</reference>
<gene>
    <name evidence="9" type="ORF">KIPB_013701</name>
</gene>
<evidence type="ECO:0000256" key="7">
    <source>
        <dbReference type="ARBA" id="ARBA00023186"/>
    </source>
</evidence>
<evidence type="ECO:0000256" key="6">
    <source>
        <dbReference type="ARBA" id="ARBA00022840"/>
    </source>
</evidence>
<dbReference type="FunFam" id="3.50.7.10:FF:000009">
    <property type="entry name" value="T-complex protein 1 subunit alpha"/>
    <property type="match status" value="1"/>
</dbReference>
<dbReference type="Pfam" id="PF00118">
    <property type="entry name" value="Cpn60_TCP1"/>
    <property type="match status" value="1"/>
</dbReference>
<evidence type="ECO:0000313" key="10">
    <source>
        <dbReference type="Proteomes" id="UP000265618"/>
    </source>
</evidence>
<dbReference type="OrthoDB" id="496at2759"/>
<dbReference type="GO" id="GO:0140662">
    <property type="term" value="F:ATP-dependent protein folding chaperone"/>
    <property type="evidence" value="ECO:0007669"/>
    <property type="project" value="InterPro"/>
</dbReference>